<dbReference type="Gene3D" id="3.40.50.300">
    <property type="entry name" value="P-loop containing nucleotide triphosphate hydrolases"/>
    <property type="match status" value="1"/>
</dbReference>
<organism evidence="1">
    <name type="scientific">mine drainage metagenome</name>
    <dbReference type="NCBI Taxonomy" id="410659"/>
    <lineage>
        <taxon>unclassified sequences</taxon>
        <taxon>metagenomes</taxon>
        <taxon>ecological metagenomes</taxon>
    </lineage>
</organism>
<dbReference type="EMBL" id="AUZZ01008564">
    <property type="protein sequence ID" value="EQD37132.1"/>
    <property type="molecule type" value="Genomic_DNA"/>
</dbReference>
<dbReference type="InterPro" id="IPR027417">
    <property type="entry name" value="P-loop_NTPase"/>
</dbReference>
<accession>T0YYY0</accession>
<protein>
    <submittedName>
        <fullName evidence="1">Conjugative transfer protein TraA</fullName>
    </submittedName>
</protein>
<sequence length="154" mass="16689">SHFGKLAIEHGVTVWGLAPQGTAVNKLGDTLRRIDPNAKSLTIESFVGQVNFGSLKIPENTCLILDESSQVDTLELAETIEIAAKFGAKLILVGDDRQLGSVRYGGMFAALFAKLGGARMVETRRAADAYDRTAQSYLRMGNLKEALRIYDQSG</sequence>
<reference evidence="1" key="2">
    <citation type="journal article" date="2014" name="ISME J.">
        <title>Microbial stratification in low pH oxic and suboxic macroscopic growths along an acid mine drainage.</title>
        <authorList>
            <person name="Mendez-Garcia C."/>
            <person name="Mesa V."/>
            <person name="Sprenger R.R."/>
            <person name="Richter M."/>
            <person name="Diez M.S."/>
            <person name="Solano J."/>
            <person name="Bargiela R."/>
            <person name="Golyshina O.V."/>
            <person name="Manteca A."/>
            <person name="Ramos J.L."/>
            <person name="Gallego J.R."/>
            <person name="Llorente I."/>
            <person name="Martins Dos Santos V.A."/>
            <person name="Jensen O.N."/>
            <person name="Pelaez A.I."/>
            <person name="Sanchez J."/>
            <person name="Ferrer M."/>
        </authorList>
    </citation>
    <scope>NUCLEOTIDE SEQUENCE</scope>
</reference>
<dbReference type="PROSITE" id="PS50293">
    <property type="entry name" value="TPR_REGION"/>
    <property type="match status" value="1"/>
</dbReference>
<proteinExistence type="predicted"/>
<name>T0YYY0_9ZZZZ</name>
<dbReference type="AlphaFoldDB" id="T0YYY0"/>
<feature type="non-terminal residue" evidence="1">
    <location>
        <position position="1"/>
    </location>
</feature>
<reference evidence="1" key="1">
    <citation type="submission" date="2013-08" db="EMBL/GenBank/DDBJ databases">
        <authorList>
            <person name="Mendez C."/>
            <person name="Richter M."/>
            <person name="Ferrer M."/>
            <person name="Sanchez J."/>
        </authorList>
    </citation>
    <scope>NUCLEOTIDE SEQUENCE</scope>
</reference>
<feature type="non-terminal residue" evidence="1">
    <location>
        <position position="154"/>
    </location>
</feature>
<comment type="caution">
    <text evidence="1">The sequence shown here is derived from an EMBL/GenBank/DDBJ whole genome shotgun (WGS) entry which is preliminary data.</text>
</comment>
<evidence type="ECO:0000313" key="1">
    <source>
        <dbReference type="EMBL" id="EQD37132.1"/>
    </source>
</evidence>
<gene>
    <name evidence="1" type="ORF">B2A_11852</name>
</gene>
<dbReference type="SUPFAM" id="SSF52540">
    <property type="entry name" value="P-loop containing nucleoside triphosphate hydrolases"/>
    <property type="match status" value="1"/>
</dbReference>
<dbReference type="Pfam" id="PF13604">
    <property type="entry name" value="AAA_30"/>
    <property type="match status" value="1"/>
</dbReference>